<dbReference type="PANTHER" id="PTHR45629:SF7">
    <property type="entry name" value="DNA EXCISION REPAIR PROTEIN ERCC-6-RELATED"/>
    <property type="match status" value="1"/>
</dbReference>
<reference evidence="3 4" key="1">
    <citation type="journal article" date="2021" name="Elife">
        <title>Chloroplast acquisition without the gene transfer in kleptoplastic sea slugs, Plakobranchus ocellatus.</title>
        <authorList>
            <person name="Maeda T."/>
            <person name="Takahashi S."/>
            <person name="Yoshida T."/>
            <person name="Shimamura S."/>
            <person name="Takaki Y."/>
            <person name="Nagai Y."/>
            <person name="Toyoda A."/>
            <person name="Suzuki Y."/>
            <person name="Arimoto A."/>
            <person name="Ishii H."/>
            <person name="Satoh N."/>
            <person name="Nishiyama T."/>
            <person name="Hasebe M."/>
            <person name="Maruyama T."/>
            <person name="Minagawa J."/>
            <person name="Obokata J."/>
            <person name="Shigenobu S."/>
        </authorList>
    </citation>
    <scope>NUCLEOTIDE SEQUENCE [LARGE SCALE GENOMIC DNA]</scope>
</reference>
<evidence type="ECO:0000313" key="4">
    <source>
        <dbReference type="Proteomes" id="UP000762676"/>
    </source>
</evidence>
<evidence type="ECO:0000259" key="2">
    <source>
        <dbReference type="PROSITE" id="PS51192"/>
    </source>
</evidence>
<evidence type="ECO:0000256" key="1">
    <source>
        <dbReference type="SAM" id="MobiDB-lite"/>
    </source>
</evidence>
<dbReference type="InterPro" id="IPR038718">
    <property type="entry name" value="SNF2-like_sf"/>
</dbReference>
<dbReference type="PANTHER" id="PTHR45629">
    <property type="entry name" value="SNF2/RAD54 FAMILY MEMBER"/>
    <property type="match status" value="1"/>
</dbReference>
<dbReference type="GO" id="GO:0006283">
    <property type="term" value="P:transcription-coupled nucleotide-excision repair"/>
    <property type="evidence" value="ECO:0007669"/>
    <property type="project" value="TreeGrafter"/>
</dbReference>
<evidence type="ECO:0000313" key="3">
    <source>
        <dbReference type="EMBL" id="GFR85602.1"/>
    </source>
</evidence>
<feature type="compositionally biased region" description="Basic residues" evidence="1">
    <location>
        <begin position="383"/>
        <end position="399"/>
    </location>
</feature>
<dbReference type="Gene3D" id="3.40.50.10810">
    <property type="entry name" value="Tandem AAA-ATPase domain"/>
    <property type="match status" value="1"/>
</dbReference>
<dbReference type="InterPro" id="IPR014001">
    <property type="entry name" value="Helicase_ATP-bd"/>
</dbReference>
<dbReference type="FunFam" id="3.40.50.10810:FF:000094">
    <property type="entry name" value="DNA excision repair protein ERCC-6"/>
    <property type="match status" value="1"/>
</dbReference>
<dbReference type="InterPro" id="IPR027417">
    <property type="entry name" value="P-loop_NTPase"/>
</dbReference>
<keyword evidence="4" id="KW-1185">Reference proteome</keyword>
<feature type="compositionally biased region" description="Basic and acidic residues" evidence="1">
    <location>
        <begin position="433"/>
        <end position="458"/>
    </location>
</feature>
<feature type="compositionally biased region" description="Acidic residues" evidence="1">
    <location>
        <begin position="352"/>
        <end position="371"/>
    </location>
</feature>
<dbReference type="Proteomes" id="UP000762676">
    <property type="component" value="Unassembled WGS sequence"/>
</dbReference>
<comment type="caution">
    <text evidence="3">The sequence shown here is derived from an EMBL/GenBank/DDBJ whole genome shotgun (WGS) entry which is preliminary data.</text>
</comment>
<dbReference type="GO" id="GO:0005634">
    <property type="term" value="C:nucleus"/>
    <property type="evidence" value="ECO:0007669"/>
    <property type="project" value="TreeGrafter"/>
</dbReference>
<dbReference type="SUPFAM" id="SSF52540">
    <property type="entry name" value="P-loop containing nucleoside triphosphate hydrolases"/>
    <property type="match status" value="1"/>
</dbReference>
<feature type="compositionally biased region" description="Basic and acidic residues" evidence="1">
    <location>
        <begin position="286"/>
        <end position="305"/>
    </location>
</feature>
<sequence length="698" mass="80168">MENQRPATNKTGGITAVQGPMPDDRENETCTVRRDAFQVDTGMIPQATLEDQGSLELENLGLSVFNQDVFEEGIMEQVDQALAKEEESRLRKILQRELTTISDDIKMAKKDLEHVNRAEIELESKSDGSRERIRHLESMNKQKQNKIKQLSTLKVRRENVLKKLQSFDRAALDSHENAGEGSLFDQAFDVKSKAMKETNRERMIRTGEMTPFGTVVKTGAPKPVQLSEFEKQMMAKESQSQKVKKDFSKYLKKKGKASVSEQNKKPLDSGCSHGESSSQAKQKKTNRFDERDWKVYDKDRWERPKRQTGHRVYHDFRGDSQLSDEEDWNRECDELMDCDNAEDDYKPSKEELLEESSEDGEAEYSGDEIDLGEIKRSVINVSGRRKRKLLGKRPRRPPKYRGNSDEEGPPEKLKVKRDLSIHRERDDADPEDYQDRLLRQQKLEAKEEKAARDRKSESDNDEDEPGEFDGGLTVPCRLWKKLYKYQKTGVRWLWELHTQQAGGIVGDEMGLGKTIQTIAFLAALRYSKVKNVNFPYKGLGPTIIICPTTVMHQWLKECHKWWPEFRVAILHSSGSYSGSQSELVRSIAKGFGILITSYSTLVIQQELILRFNWHYVILDEGHKIRNPDAKVTLCCKQFRTPHRIVLSGSPIQNNLKELWSLFDFVFPGKLGTLPDFMQHFSIPIVQGGYSNATQVQAS</sequence>
<feature type="compositionally biased region" description="Polar residues" evidence="1">
    <location>
        <begin position="1"/>
        <end position="12"/>
    </location>
</feature>
<proteinExistence type="predicted"/>
<name>A0AAV4GIS9_9GAST</name>
<feature type="region of interest" description="Disordered" evidence="1">
    <location>
        <begin position="235"/>
        <end position="468"/>
    </location>
</feature>
<feature type="compositionally biased region" description="Acidic residues" evidence="1">
    <location>
        <begin position="322"/>
        <end position="342"/>
    </location>
</feature>
<dbReference type="GO" id="GO:0005524">
    <property type="term" value="F:ATP binding"/>
    <property type="evidence" value="ECO:0007669"/>
    <property type="project" value="InterPro"/>
</dbReference>
<dbReference type="EMBL" id="BMAT01012091">
    <property type="protein sequence ID" value="GFR85602.1"/>
    <property type="molecule type" value="Genomic_DNA"/>
</dbReference>
<protein>
    <submittedName>
        <fullName evidence="3">DNA excision repair protein ERCC-6-like</fullName>
    </submittedName>
</protein>
<accession>A0AAV4GIS9</accession>
<dbReference type="InterPro" id="IPR059240">
    <property type="entry name" value="cc_ERCC-6_N"/>
</dbReference>
<dbReference type="GO" id="GO:0008094">
    <property type="term" value="F:ATP-dependent activity, acting on DNA"/>
    <property type="evidence" value="ECO:0007669"/>
    <property type="project" value="TreeGrafter"/>
</dbReference>
<organism evidence="3 4">
    <name type="scientific">Elysia marginata</name>
    <dbReference type="NCBI Taxonomy" id="1093978"/>
    <lineage>
        <taxon>Eukaryota</taxon>
        <taxon>Metazoa</taxon>
        <taxon>Spiralia</taxon>
        <taxon>Lophotrochozoa</taxon>
        <taxon>Mollusca</taxon>
        <taxon>Gastropoda</taxon>
        <taxon>Heterobranchia</taxon>
        <taxon>Euthyneura</taxon>
        <taxon>Panpulmonata</taxon>
        <taxon>Sacoglossa</taxon>
        <taxon>Placobranchoidea</taxon>
        <taxon>Plakobranchidae</taxon>
        <taxon>Elysia</taxon>
    </lineage>
</organism>
<dbReference type="CDD" id="cd18000">
    <property type="entry name" value="DEXHc_ERCC6"/>
    <property type="match status" value="1"/>
</dbReference>
<feature type="region of interest" description="Disordered" evidence="1">
    <location>
        <begin position="1"/>
        <end position="27"/>
    </location>
</feature>
<dbReference type="AlphaFoldDB" id="A0AAV4GIS9"/>
<gene>
    <name evidence="3" type="ORF">ElyMa_006031900</name>
</gene>
<dbReference type="SMART" id="SM00487">
    <property type="entry name" value="DEXDc"/>
    <property type="match status" value="1"/>
</dbReference>
<dbReference type="Pfam" id="PF00176">
    <property type="entry name" value="SNF2-rel_dom"/>
    <property type="match status" value="1"/>
</dbReference>
<feature type="domain" description="Helicase ATP-binding" evidence="2">
    <location>
        <begin position="494"/>
        <end position="668"/>
    </location>
</feature>
<dbReference type="InterPro" id="IPR050496">
    <property type="entry name" value="SNF2_RAD54_helicase_repair"/>
</dbReference>
<dbReference type="InterPro" id="IPR000330">
    <property type="entry name" value="SNF2_N"/>
</dbReference>
<dbReference type="CDD" id="cd21397">
    <property type="entry name" value="cc_ERCC-6_N"/>
    <property type="match status" value="1"/>
</dbReference>
<dbReference type="PROSITE" id="PS51192">
    <property type="entry name" value="HELICASE_ATP_BIND_1"/>
    <property type="match status" value="1"/>
</dbReference>
<feature type="compositionally biased region" description="Basic and acidic residues" evidence="1">
    <location>
        <begin position="409"/>
        <end position="426"/>
    </location>
</feature>